<accession>A0A485M5B6</accession>
<evidence type="ECO:0000313" key="1">
    <source>
        <dbReference type="EMBL" id="VFU17849.1"/>
    </source>
</evidence>
<gene>
    <name evidence="1" type="ORF">SCFA_730002</name>
</gene>
<evidence type="ECO:0008006" key="2">
    <source>
        <dbReference type="Google" id="ProtNLM"/>
    </source>
</evidence>
<organism evidence="1">
    <name type="scientific">anaerobic digester metagenome</name>
    <dbReference type="NCBI Taxonomy" id="1263854"/>
    <lineage>
        <taxon>unclassified sequences</taxon>
        <taxon>metagenomes</taxon>
        <taxon>ecological metagenomes</taxon>
    </lineage>
</organism>
<reference evidence="1" key="1">
    <citation type="submission" date="2019-03" db="EMBL/GenBank/DDBJ databases">
        <authorList>
            <person name="Hao L."/>
        </authorList>
    </citation>
    <scope>NUCLEOTIDE SEQUENCE</scope>
</reference>
<protein>
    <recommendedName>
        <fullName evidence="2">Porin</fullName>
    </recommendedName>
</protein>
<name>A0A485M5B6_9ZZZZ</name>
<dbReference type="SUPFAM" id="SSF56935">
    <property type="entry name" value="Porins"/>
    <property type="match status" value="1"/>
</dbReference>
<proteinExistence type="predicted"/>
<sequence length="374" mass="40589">MQKIWVCLLAIGFVFVFSAPAPAADGSLEDRVKALEDTIGSWSIYGSARFQTFYNDNNINDDTDDQDLVWDSAANARLGGKMVKDKISGVYELGVDDDNGVSTRLIYASYDFGAGKLVIGQDYTPLGSMFYSNQVVANDNDLLGWGAIYAGRVPQIKLQLKNGLEFALVENKSSSKLNAFSGDVDALMPKLEVRYNLKSGMFFADIFGGYSTFKVEDVVMVQGGANFGDETLNAWAVGVGGGLNLDPAFIRAQVYMAQNAKNFGLSHTDANGAMFDDQGSIVDEDNFGAHIVVGTKISNKYVVEAGYGYVSSELDVSGSDKNTAMSYYLNATIPVYGSFFVVPEVGVFDYADGADGEDEHKDTTYFGAKWQINF</sequence>
<dbReference type="EMBL" id="CAADRM010000140">
    <property type="protein sequence ID" value="VFU17849.1"/>
    <property type="molecule type" value="Genomic_DNA"/>
</dbReference>
<dbReference type="AlphaFoldDB" id="A0A485M5B6"/>